<dbReference type="InterPro" id="IPR004358">
    <property type="entry name" value="Sig_transdc_His_kin-like_C"/>
</dbReference>
<dbReference type="SUPFAM" id="SSF55874">
    <property type="entry name" value="ATPase domain of HSP90 chaperone/DNA topoisomerase II/histidine kinase"/>
    <property type="match status" value="1"/>
</dbReference>
<accession>A0A4S1X191</accession>
<keyword evidence="4" id="KW-1003">Cell membrane</keyword>
<dbReference type="CDD" id="cd00082">
    <property type="entry name" value="HisKA"/>
    <property type="match status" value="1"/>
</dbReference>
<dbReference type="InterPro" id="IPR036890">
    <property type="entry name" value="HATPase_C_sf"/>
</dbReference>
<gene>
    <name evidence="13" type="ORF">E5A73_19405</name>
</gene>
<evidence type="ECO:0000256" key="2">
    <source>
        <dbReference type="ARBA" id="ARBA00004651"/>
    </source>
</evidence>
<keyword evidence="14" id="KW-1185">Reference proteome</keyword>
<protein>
    <recommendedName>
        <fullName evidence="3">histidine kinase</fullName>
        <ecNumber evidence="3">2.7.13.3</ecNumber>
    </recommendedName>
</protein>
<dbReference type="PROSITE" id="PS50885">
    <property type="entry name" value="HAMP"/>
    <property type="match status" value="1"/>
</dbReference>
<keyword evidence="6" id="KW-0808">Transferase</keyword>
<organism evidence="13 14">
    <name type="scientific">Sphingomonas gei</name>
    <dbReference type="NCBI Taxonomy" id="1395960"/>
    <lineage>
        <taxon>Bacteria</taxon>
        <taxon>Pseudomonadati</taxon>
        <taxon>Pseudomonadota</taxon>
        <taxon>Alphaproteobacteria</taxon>
        <taxon>Sphingomonadales</taxon>
        <taxon>Sphingomonadaceae</taxon>
        <taxon>Sphingomonas</taxon>
    </lineage>
</organism>
<evidence type="ECO:0000256" key="6">
    <source>
        <dbReference type="ARBA" id="ARBA00022679"/>
    </source>
</evidence>
<dbReference type="SUPFAM" id="SSF47384">
    <property type="entry name" value="Homodimeric domain of signal transducing histidine kinase"/>
    <property type="match status" value="1"/>
</dbReference>
<feature type="domain" description="HAMP" evidence="12">
    <location>
        <begin position="253"/>
        <end position="306"/>
    </location>
</feature>
<dbReference type="Gene3D" id="6.10.340.10">
    <property type="match status" value="1"/>
</dbReference>
<dbReference type="SMART" id="SM00388">
    <property type="entry name" value="HisKA"/>
    <property type="match status" value="1"/>
</dbReference>
<evidence type="ECO:0000259" key="11">
    <source>
        <dbReference type="PROSITE" id="PS50109"/>
    </source>
</evidence>
<keyword evidence="10" id="KW-1133">Transmembrane helix</keyword>
<keyword evidence="8 13" id="KW-0418">Kinase</keyword>
<keyword evidence="7" id="KW-0547">Nucleotide-binding</keyword>
<dbReference type="Pfam" id="PF02518">
    <property type="entry name" value="HATPase_c"/>
    <property type="match status" value="1"/>
</dbReference>
<feature type="domain" description="Histidine kinase" evidence="11">
    <location>
        <begin position="314"/>
        <end position="522"/>
    </location>
</feature>
<keyword evidence="5" id="KW-0597">Phosphoprotein</keyword>
<dbReference type="InterPro" id="IPR050980">
    <property type="entry name" value="2C_sensor_his_kinase"/>
</dbReference>
<dbReference type="GO" id="GO:0005886">
    <property type="term" value="C:plasma membrane"/>
    <property type="evidence" value="ECO:0007669"/>
    <property type="project" value="UniProtKB-SubCell"/>
</dbReference>
<evidence type="ECO:0000256" key="10">
    <source>
        <dbReference type="SAM" id="Phobius"/>
    </source>
</evidence>
<dbReference type="RefSeq" id="WP_135965498.1">
    <property type="nucleotide sequence ID" value="NZ_SRXT01000008.1"/>
</dbReference>
<dbReference type="PRINTS" id="PR00344">
    <property type="entry name" value="BCTRLSENSOR"/>
</dbReference>
<evidence type="ECO:0000256" key="5">
    <source>
        <dbReference type="ARBA" id="ARBA00022553"/>
    </source>
</evidence>
<dbReference type="InterPro" id="IPR003661">
    <property type="entry name" value="HisK_dim/P_dom"/>
</dbReference>
<dbReference type="SMART" id="SM00387">
    <property type="entry name" value="HATPase_c"/>
    <property type="match status" value="1"/>
</dbReference>
<dbReference type="InterPro" id="IPR005467">
    <property type="entry name" value="His_kinase_dom"/>
</dbReference>
<dbReference type="OrthoDB" id="9815202at2"/>
<proteinExistence type="predicted"/>
<reference evidence="13 14" key="1">
    <citation type="submission" date="2019-04" db="EMBL/GenBank/DDBJ databases">
        <title>Sphingomonas psychrotolerans sp. nov., isolated from soil in the Tianshan Mountains, Xinjiang, China.</title>
        <authorList>
            <person name="Luo Y."/>
            <person name="Sheng H."/>
        </authorList>
    </citation>
    <scope>NUCLEOTIDE SEQUENCE [LARGE SCALE GENOMIC DNA]</scope>
    <source>
        <strain evidence="13 14">ZFGT-11</strain>
    </source>
</reference>
<name>A0A4S1X191_9SPHN</name>
<evidence type="ECO:0000256" key="3">
    <source>
        <dbReference type="ARBA" id="ARBA00012438"/>
    </source>
</evidence>
<feature type="transmembrane region" description="Helical" evidence="10">
    <location>
        <begin position="233"/>
        <end position="251"/>
    </location>
</feature>
<evidence type="ECO:0000256" key="1">
    <source>
        <dbReference type="ARBA" id="ARBA00000085"/>
    </source>
</evidence>
<dbReference type="PANTHER" id="PTHR44936:SF10">
    <property type="entry name" value="SENSOR PROTEIN RSTB"/>
    <property type="match status" value="1"/>
</dbReference>
<evidence type="ECO:0000256" key="7">
    <source>
        <dbReference type="ARBA" id="ARBA00022741"/>
    </source>
</evidence>
<dbReference type="GO" id="GO:0005524">
    <property type="term" value="F:ATP binding"/>
    <property type="evidence" value="ECO:0007669"/>
    <property type="project" value="UniProtKB-KW"/>
</dbReference>
<sequence>MIAALKAGVKRHWPALKLRTILFGTLLFTAALPGAGALFLRVYENTLVRQTEAELIAQGAALAAAAQAQWPDVEASAADPRSWRAEASTIDLRTTHVFPERPHALPRTGQPAPDAIAMARRLQPILVATARTTLASLQLIDRNGIILIGHEAGGSYAQLPEVAAALRGKVGTVLRTNGAYSQRYAFEWLSRASSLRIHHVRPIIVNGRVVGALLLSRSPRALFRGLYEDRGKILLGIGLIFVMLLVLTGLLSRGIARPIEALGEATRGVAKGTGAVPETPVTAAIEIRALFENFRAMAAAIDRRSRYLRDFAASVSHEFKTPLAGISGAIELFEDHGATMTLAERERFLGNIKADAARLSQLVTRLLDLARADMAQPDPDVTVDALAIVRRVADAHDGPGFRVQIAEPPTLPRVAVQASTIEMALTTLIENARQADATEVSIALSRTGDALEVSVSDNGGGIVPADAERVFEPFFTTRRAVGGTGLGLAIAVSLLQAEQGAITLTPCVEHGSRFVVMLPVAAITEPAPRSAPR</sequence>
<dbReference type="InterPro" id="IPR003660">
    <property type="entry name" value="HAMP_dom"/>
</dbReference>
<dbReference type="PANTHER" id="PTHR44936">
    <property type="entry name" value="SENSOR PROTEIN CREC"/>
    <property type="match status" value="1"/>
</dbReference>
<evidence type="ECO:0000259" key="12">
    <source>
        <dbReference type="PROSITE" id="PS50885"/>
    </source>
</evidence>
<keyword evidence="10" id="KW-0812">Transmembrane</keyword>
<keyword evidence="9" id="KW-0067">ATP-binding</keyword>
<comment type="subcellular location">
    <subcellularLocation>
        <location evidence="2">Cell membrane</location>
        <topology evidence="2">Multi-pass membrane protein</topology>
    </subcellularLocation>
</comment>
<evidence type="ECO:0000256" key="9">
    <source>
        <dbReference type="ARBA" id="ARBA00022840"/>
    </source>
</evidence>
<dbReference type="AlphaFoldDB" id="A0A4S1X191"/>
<dbReference type="Proteomes" id="UP000306147">
    <property type="component" value="Unassembled WGS sequence"/>
</dbReference>
<comment type="caution">
    <text evidence="13">The sequence shown here is derived from an EMBL/GenBank/DDBJ whole genome shotgun (WGS) entry which is preliminary data.</text>
</comment>
<dbReference type="EC" id="2.7.13.3" evidence="3"/>
<dbReference type="EMBL" id="SRXT01000008">
    <property type="protein sequence ID" value="TGX49674.1"/>
    <property type="molecule type" value="Genomic_DNA"/>
</dbReference>
<dbReference type="InterPro" id="IPR036097">
    <property type="entry name" value="HisK_dim/P_sf"/>
</dbReference>
<dbReference type="Gene3D" id="1.10.287.130">
    <property type="match status" value="1"/>
</dbReference>
<feature type="transmembrane region" description="Helical" evidence="10">
    <location>
        <begin position="20"/>
        <end position="40"/>
    </location>
</feature>
<dbReference type="InterPro" id="IPR003594">
    <property type="entry name" value="HATPase_dom"/>
</dbReference>
<evidence type="ECO:0000256" key="4">
    <source>
        <dbReference type="ARBA" id="ARBA00022475"/>
    </source>
</evidence>
<evidence type="ECO:0000313" key="14">
    <source>
        <dbReference type="Proteomes" id="UP000306147"/>
    </source>
</evidence>
<dbReference type="GO" id="GO:0000155">
    <property type="term" value="F:phosphorelay sensor kinase activity"/>
    <property type="evidence" value="ECO:0007669"/>
    <property type="project" value="InterPro"/>
</dbReference>
<dbReference type="Pfam" id="PF00512">
    <property type="entry name" value="HisKA"/>
    <property type="match status" value="1"/>
</dbReference>
<dbReference type="Gene3D" id="3.30.565.10">
    <property type="entry name" value="Histidine kinase-like ATPase, C-terminal domain"/>
    <property type="match status" value="1"/>
</dbReference>
<dbReference type="PROSITE" id="PS50109">
    <property type="entry name" value="HIS_KIN"/>
    <property type="match status" value="1"/>
</dbReference>
<evidence type="ECO:0000256" key="8">
    <source>
        <dbReference type="ARBA" id="ARBA00022777"/>
    </source>
</evidence>
<evidence type="ECO:0000313" key="13">
    <source>
        <dbReference type="EMBL" id="TGX49674.1"/>
    </source>
</evidence>
<comment type="catalytic activity">
    <reaction evidence="1">
        <text>ATP + protein L-histidine = ADP + protein N-phospho-L-histidine.</text>
        <dbReference type="EC" id="2.7.13.3"/>
    </reaction>
</comment>
<keyword evidence="10" id="KW-0472">Membrane</keyword>